<evidence type="ECO:0000256" key="1">
    <source>
        <dbReference type="ARBA" id="ARBA00004651"/>
    </source>
</evidence>
<evidence type="ECO:0000313" key="9">
    <source>
        <dbReference type="EMBL" id="ADB48883.1"/>
    </source>
</evidence>
<feature type="transmembrane region" description="Helical" evidence="7">
    <location>
        <begin position="413"/>
        <end position="434"/>
    </location>
</feature>
<evidence type="ECO:0000259" key="8">
    <source>
        <dbReference type="PROSITE" id="PS50850"/>
    </source>
</evidence>
<feature type="transmembrane region" description="Helical" evidence="7">
    <location>
        <begin position="380"/>
        <end position="401"/>
    </location>
</feature>
<dbReference type="HOGENOM" id="CLU_000960_28_2_11"/>
<sequence length="470" mass="47851">MQQQTQQEQDGAAEARRRGRRWWALLVIALAQLMIVLDGTIVNIALPSMQADLGMSDADRQWAITAYALAFGGLLLLGGRISGIFGHRRTFLVSLIGFAGASALGGAATGAPMLVGARVLQGAFAAGMAPAALSLLILTFTDPHDRGRAFGVYGAMGAAGSGVGLLAGGVLTEFLDWRWCLWANVPIAAVALLGLPFVHRDEPAGGAGRLDVPGALLSVSGLAALVYGFGEAGPRGWDDPLVVAMLAASVLLLALFVVAESRAKDPLLPLRVIVDRVRGGAVLTTTLMMAALFGCFLFLSYYAQTVLGYTPVEAGLTVMVLVAGSLTGSLLIAARLLSRVSARTLIVPGLLAMAAGLLLLSRLEADSEHVLALYLVPAQLVIGVGLGVVLTAATSLATAGVQVADTGSASATFNAAQQVGGALGTALFNTVAVVSGFGPALLVSAGIMLAAALVAALLLGARAADPPQLS</sequence>
<evidence type="ECO:0000256" key="4">
    <source>
        <dbReference type="ARBA" id="ARBA00022692"/>
    </source>
</evidence>
<keyword evidence="10" id="KW-1185">Reference proteome</keyword>
<feature type="transmembrane region" description="Helical" evidence="7">
    <location>
        <begin position="181"/>
        <end position="198"/>
    </location>
</feature>
<protein>
    <submittedName>
        <fullName evidence="9">Major facilitator superfamily MFS_1</fullName>
    </submittedName>
</protein>
<dbReference type="GO" id="GO:0005886">
    <property type="term" value="C:plasma membrane"/>
    <property type="evidence" value="ECO:0007669"/>
    <property type="project" value="UniProtKB-SubCell"/>
</dbReference>
<evidence type="ECO:0000256" key="5">
    <source>
        <dbReference type="ARBA" id="ARBA00022989"/>
    </source>
</evidence>
<feature type="transmembrane region" description="Helical" evidence="7">
    <location>
        <begin position="62"/>
        <end position="79"/>
    </location>
</feature>
<evidence type="ECO:0000256" key="3">
    <source>
        <dbReference type="ARBA" id="ARBA00022475"/>
    </source>
</evidence>
<feature type="transmembrane region" description="Helical" evidence="7">
    <location>
        <begin position="21"/>
        <end position="42"/>
    </location>
</feature>
<feature type="domain" description="Major facilitator superfamily (MFS) profile" evidence="8">
    <location>
        <begin position="24"/>
        <end position="463"/>
    </location>
</feature>
<keyword evidence="3" id="KW-1003">Cell membrane</keyword>
<evidence type="ECO:0000256" key="7">
    <source>
        <dbReference type="SAM" id="Phobius"/>
    </source>
</evidence>
<dbReference type="Gene3D" id="1.20.1250.20">
    <property type="entry name" value="MFS general substrate transporter like domains"/>
    <property type="match status" value="1"/>
</dbReference>
<organism evidence="9 10">
    <name type="scientific">Conexibacter woesei (strain DSM 14684 / CCUG 47730 / CIP 108061 / JCM 11494 / NBRC 100937 / ID131577)</name>
    <dbReference type="NCBI Taxonomy" id="469383"/>
    <lineage>
        <taxon>Bacteria</taxon>
        <taxon>Bacillati</taxon>
        <taxon>Actinomycetota</taxon>
        <taxon>Thermoleophilia</taxon>
        <taxon>Solirubrobacterales</taxon>
        <taxon>Conexibacteraceae</taxon>
        <taxon>Conexibacter</taxon>
    </lineage>
</organism>
<dbReference type="KEGG" id="cwo:Cwoe_0447"/>
<feature type="transmembrane region" description="Helical" evidence="7">
    <location>
        <begin position="210"/>
        <end position="229"/>
    </location>
</feature>
<dbReference type="SUPFAM" id="SSF103473">
    <property type="entry name" value="MFS general substrate transporter"/>
    <property type="match status" value="1"/>
</dbReference>
<dbReference type="PANTHER" id="PTHR42718">
    <property type="entry name" value="MAJOR FACILITATOR SUPERFAMILY MULTIDRUG TRANSPORTER MFSC"/>
    <property type="match status" value="1"/>
</dbReference>
<evidence type="ECO:0000256" key="6">
    <source>
        <dbReference type="ARBA" id="ARBA00023136"/>
    </source>
</evidence>
<dbReference type="InterPro" id="IPR036259">
    <property type="entry name" value="MFS_trans_sf"/>
</dbReference>
<dbReference type="PROSITE" id="PS50850">
    <property type="entry name" value="MFS"/>
    <property type="match status" value="1"/>
</dbReference>
<comment type="subcellular location">
    <subcellularLocation>
        <location evidence="1">Cell membrane</location>
        <topology evidence="1">Multi-pass membrane protein</topology>
    </subcellularLocation>
</comment>
<evidence type="ECO:0000313" key="10">
    <source>
        <dbReference type="Proteomes" id="UP000008229"/>
    </source>
</evidence>
<feature type="transmembrane region" description="Helical" evidence="7">
    <location>
        <begin position="340"/>
        <end position="360"/>
    </location>
</feature>
<feature type="transmembrane region" description="Helical" evidence="7">
    <location>
        <begin position="241"/>
        <end position="259"/>
    </location>
</feature>
<dbReference type="eggNOG" id="COG0477">
    <property type="taxonomic scope" value="Bacteria"/>
</dbReference>
<dbReference type="EMBL" id="CP001854">
    <property type="protein sequence ID" value="ADB48883.1"/>
    <property type="molecule type" value="Genomic_DNA"/>
</dbReference>
<dbReference type="STRING" id="469383.Cwoe_0447"/>
<feature type="transmembrane region" description="Helical" evidence="7">
    <location>
        <begin position="314"/>
        <end position="333"/>
    </location>
</feature>
<reference evidence="10" key="2">
    <citation type="submission" date="2010-01" db="EMBL/GenBank/DDBJ databases">
        <title>The complete genome of Conexibacter woesei DSM 14684.</title>
        <authorList>
            <consortium name="US DOE Joint Genome Institute (JGI-PGF)"/>
            <person name="Lucas S."/>
            <person name="Copeland A."/>
            <person name="Lapidus A."/>
            <person name="Glavina del Rio T."/>
            <person name="Dalin E."/>
            <person name="Tice H."/>
            <person name="Bruce D."/>
            <person name="Goodwin L."/>
            <person name="Pitluck S."/>
            <person name="Kyrpides N."/>
            <person name="Mavromatis K."/>
            <person name="Ivanova N."/>
            <person name="Mikhailova N."/>
            <person name="Chertkov O."/>
            <person name="Brettin T."/>
            <person name="Detter J.C."/>
            <person name="Han C."/>
            <person name="Larimer F."/>
            <person name="Land M."/>
            <person name="Hauser L."/>
            <person name="Markowitz V."/>
            <person name="Cheng J.-F."/>
            <person name="Hugenholtz P."/>
            <person name="Woyke T."/>
            <person name="Wu D."/>
            <person name="Pukall R."/>
            <person name="Steenblock K."/>
            <person name="Schneider S."/>
            <person name="Klenk H.-P."/>
            <person name="Eisen J.A."/>
        </authorList>
    </citation>
    <scope>NUCLEOTIDE SEQUENCE [LARGE SCALE GENOMIC DNA]</scope>
    <source>
        <strain evidence="10">DSM 14684 / CIP 108061 / JCM 11494 / NBRC 100937 / ID131577</strain>
    </source>
</reference>
<keyword evidence="2" id="KW-0813">Transport</keyword>
<dbReference type="Gene3D" id="1.20.1720.10">
    <property type="entry name" value="Multidrug resistance protein D"/>
    <property type="match status" value="1"/>
</dbReference>
<dbReference type="PRINTS" id="PR01036">
    <property type="entry name" value="TCRTETB"/>
</dbReference>
<keyword evidence="6 7" id="KW-0472">Membrane</keyword>
<dbReference type="CDD" id="cd17321">
    <property type="entry name" value="MFS_MMR_MDR_like"/>
    <property type="match status" value="1"/>
</dbReference>
<dbReference type="GO" id="GO:0022857">
    <property type="term" value="F:transmembrane transporter activity"/>
    <property type="evidence" value="ECO:0007669"/>
    <property type="project" value="InterPro"/>
</dbReference>
<reference evidence="9 10" key="1">
    <citation type="journal article" date="2010" name="Stand. Genomic Sci.">
        <title>Complete genome sequence of Conexibacter woesei type strain (ID131577).</title>
        <authorList>
            <person name="Pukall R."/>
            <person name="Lapidus A."/>
            <person name="Glavina Del Rio T."/>
            <person name="Copeland A."/>
            <person name="Tice H."/>
            <person name="Cheng J.-F."/>
            <person name="Lucas S."/>
            <person name="Chen F."/>
            <person name="Nolan M."/>
            <person name="Bruce D."/>
            <person name="Goodwin L."/>
            <person name="Pitluck S."/>
            <person name="Mavromatis K."/>
            <person name="Ivanova N."/>
            <person name="Ovchinnikova G."/>
            <person name="Pati A."/>
            <person name="Chen A."/>
            <person name="Palaniappan K."/>
            <person name="Land M."/>
            <person name="Hauser L."/>
            <person name="Chang Y.-J."/>
            <person name="Jeffries C.D."/>
            <person name="Chain P."/>
            <person name="Meincke L."/>
            <person name="Sims D."/>
            <person name="Brettin T."/>
            <person name="Detter J.C."/>
            <person name="Rohde M."/>
            <person name="Goeker M."/>
            <person name="Bristow J."/>
            <person name="Eisen J.A."/>
            <person name="Markowitz V."/>
            <person name="Kyrpides N.C."/>
            <person name="Klenk H.-P."/>
            <person name="Hugenholtz P."/>
        </authorList>
    </citation>
    <scope>NUCLEOTIDE SEQUENCE [LARGE SCALE GENOMIC DNA]</scope>
    <source>
        <strain evidence="10">DSM 14684 / CIP 108061 / JCM 11494 / NBRC 100937 / ID131577</strain>
    </source>
</reference>
<proteinExistence type="predicted"/>
<feature type="transmembrane region" description="Helical" evidence="7">
    <location>
        <begin position="280"/>
        <end position="302"/>
    </location>
</feature>
<dbReference type="PANTHER" id="PTHR42718:SF46">
    <property type="entry name" value="BLR6921 PROTEIN"/>
    <property type="match status" value="1"/>
</dbReference>
<feature type="transmembrane region" description="Helical" evidence="7">
    <location>
        <begin position="440"/>
        <end position="461"/>
    </location>
</feature>
<dbReference type="AlphaFoldDB" id="D3F7B2"/>
<dbReference type="InterPro" id="IPR020846">
    <property type="entry name" value="MFS_dom"/>
</dbReference>
<feature type="transmembrane region" description="Helical" evidence="7">
    <location>
        <begin position="150"/>
        <end position="175"/>
    </location>
</feature>
<dbReference type="Pfam" id="PF07690">
    <property type="entry name" value="MFS_1"/>
    <property type="match status" value="1"/>
</dbReference>
<dbReference type="RefSeq" id="WP_012931936.1">
    <property type="nucleotide sequence ID" value="NC_013739.1"/>
</dbReference>
<accession>D3F7B2</accession>
<dbReference type="OrthoDB" id="4080117at2"/>
<feature type="transmembrane region" description="Helical" evidence="7">
    <location>
        <begin position="91"/>
        <end position="113"/>
    </location>
</feature>
<gene>
    <name evidence="9" type="ordered locus">Cwoe_0447</name>
</gene>
<keyword evidence="4 7" id="KW-0812">Transmembrane</keyword>
<keyword evidence="5 7" id="KW-1133">Transmembrane helix</keyword>
<name>D3F7B2_CONWI</name>
<dbReference type="InterPro" id="IPR011701">
    <property type="entry name" value="MFS"/>
</dbReference>
<feature type="transmembrane region" description="Helical" evidence="7">
    <location>
        <begin position="119"/>
        <end position="138"/>
    </location>
</feature>
<evidence type="ECO:0000256" key="2">
    <source>
        <dbReference type="ARBA" id="ARBA00022448"/>
    </source>
</evidence>
<dbReference type="Proteomes" id="UP000008229">
    <property type="component" value="Chromosome"/>
</dbReference>